<comment type="caution">
    <text evidence="1">The sequence shown here is derived from an EMBL/GenBank/DDBJ whole genome shotgun (WGS) entry which is preliminary data.</text>
</comment>
<dbReference type="Pfam" id="PF21716">
    <property type="entry name" value="dnstrm_HI1420"/>
    <property type="match status" value="1"/>
</dbReference>
<evidence type="ECO:0000313" key="1">
    <source>
        <dbReference type="EMBL" id="ESR22784.1"/>
    </source>
</evidence>
<keyword evidence="2" id="KW-1185">Reference proteome</keyword>
<dbReference type="InterPro" id="IPR014057">
    <property type="entry name" value="HI1420"/>
</dbReference>
<accession>V4RBJ8</accession>
<name>V4RBJ8_9HYPH</name>
<organism evidence="1 2">
    <name type="scientific">Lutibaculum baratangense AMV1</name>
    <dbReference type="NCBI Taxonomy" id="631454"/>
    <lineage>
        <taxon>Bacteria</taxon>
        <taxon>Pseudomonadati</taxon>
        <taxon>Pseudomonadota</taxon>
        <taxon>Alphaproteobacteria</taxon>
        <taxon>Hyphomicrobiales</taxon>
        <taxon>Tepidamorphaceae</taxon>
        <taxon>Lutibaculum</taxon>
    </lineage>
</organism>
<evidence type="ECO:0000313" key="2">
    <source>
        <dbReference type="Proteomes" id="UP000017819"/>
    </source>
</evidence>
<proteinExistence type="predicted"/>
<gene>
    <name evidence="1" type="ORF">N177_3921</name>
</gene>
<dbReference type="AlphaFoldDB" id="V4RBJ8"/>
<sequence>MEHRACARESLYRSLSASGNPEFATVLKVLKAFGLRLEATPESEREGA</sequence>
<dbReference type="Proteomes" id="UP000017819">
    <property type="component" value="Unassembled WGS sequence"/>
</dbReference>
<dbReference type="RefSeq" id="WP_023434030.1">
    <property type="nucleotide sequence ID" value="NZ_AWXZ01000040.1"/>
</dbReference>
<dbReference type="EMBL" id="AWXZ01000040">
    <property type="protein sequence ID" value="ESR22784.1"/>
    <property type="molecule type" value="Genomic_DNA"/>
</dbReference>
<protein>
    <recommendedName>
        <fullName evidence="3">Addiction module antidote protein</fullName>
    </recommendedName>
</protein>
<evidence type="ECO:0008006" key="3">
    <source>
        <dbReference type="Google" id="ProtNLM"/>
    </source>
</evidence>
<reference evidence="1 2" key="1">
    <citation type="journal article" date="2014" name="Genome Announc.">
        <title>Draft Genome Sequence of Lutibaculum baratangense Strain AMV1T, Isolated from a Mud Volcano in Andamans, India.</title>
        <authorList>
            <person name="Singh A."/>
            <person name="Sreenivas A."/>
            <person name="Sathyanarayana Reddy G."/>
            <person name="Pinnaka A.K."/>
            <person name="Shivaji S."/>
        </authorList>
    </citation>
    <scope>NUCLEOTIDE SEQUENCE [LARGE SCALE GENOMIC DNA]</scope>
    <source>
        <strain evidence="1 2">AMV1</strain>
    </source>
</reference>